<keyword evidence="6 7" id="KW-0378">Hydrolase</keyword>
<keyword evidence="4" id="KW-0479">Metal-binding</keyword>
<proteinExistence type="inferred from homology"/>
<dbReference type="KEGG" id="bbev:BBEV_2335"/>
<keyword evidence="2" id="KW-0533">Nickel</keyword>
<dbReference type="InterPro" id="IPR023430">
    <property type="entry name" value="Pept_HybD-like_dom_sf"/>
</dbReference>
<keyword evidence="5" id="KW-0064">Aspartyl protease</keyword>
<accession>A0A1D7QXD4</accession>
<organism evidence="7 8">
    <name type="scientific">Salisediminibacterium beveridgei</name>
    <dbReference type="NCBI Taxonomy" id="632773"/>
    <lineage>
        <taxon>Bacteria</taxon>
        <taxon>Bacillati</taxon>
        <taxon>Bacillota</taxon>
        <taxon>Bacilli</taxon>
        <taxon>Bacillales</taxon>
        <taxon>Bacillaceae</taxon>
        <taxon>Salisediminibacterium</taxon>
    </lineage>
</organism>
<dbReference type="GO" id="GO:0004190">
    <property type="term" value="F:aspartic-type endopeptidase activity"/>
    <property type="evidence" value="ECO:0007669"/>
    <property type="project" value="UniProtKB-KW"/>
</dbReference>
<dbReference type="Gene3D" id="3.40.50.1450">
    <property type="entry name" value="HybD-like"/>
    <property type="match status" value="1"/>
</dbReference>
<evidence type="ECO:0000256" key="6">
    <source>
        <dbReference type="ARBA" id="ARBA00022801"/>
    </source>
</evidence>
<dbReference type="SUPFAM" id="SSF53163">
    <property type="entry name" value="HybD-like"/>
    <property type="match status" value="1"/>
</dbReference>
<dbReference type="EMBL" id="CP012502">
    <property type="protein sequence ID" value="AOM83676.1"/>
    <property type="molecule type" value="Genomic_DNA"/>
</dbReference>
<dbReference type="GO" id="GO:0046872">
    <property type="term" value="F:metal ion binding"/>
    <property type="evidence" value="ECO:0007669"/>
    <property type="project" value="UniProtKB-KW"/>
</dbReference>
<gene>
    <name evidence="7" type="primary">hyaD</name>
    <name evidence="7" type="ORF">BBEV_2335</name>
</gene>
<name>A0A1D7QXD4_9BACI</name>
<evidence type="ECO:0000256" key="4">
    <source>
        <dbReference type="ARBA" id="ARBA00022723"/>
    </source>
</evidence>
<evidence type="ECO:0000313" key="7">
    <source>
        <dbReference type="EMBL" id="AOM83676.1"/>
    </source>
</evidence>
<dbReference type="RefSeq" id="WP_069365634.1">
    <property type="nucleotide sequence ID" value="NZ_CP012502.1"/>
</dbReference>
<dbReference type="OrthoDB" id="9794619at2"/>
<dbReference type="PRINTS" id="PR00446">
    <property type="entry name" value="HYDRGNUPTAKE"/>
</dbReference>
<keyword evidence="8" id="KW-1185">Reference proteome</keyword>
<dbReference type="InterPro" id="IPR000671">
    <property type="entry name" value="Peptidase_A31"/>
</dbReference>
<evidence type="ECO:0000256" key="1">
    <source>
        <dbReference type="ARBA" id="ARBA00006814"/>
    </source>
</evidence>
<dbReference type="PANTHER" id="PTHR30302">
    <property type="entry name" value="HYDROGENASE 1 MATURATION PROTEASE"/>
    <property type="match status" value="1"/>
</dbReference>
<dbReference type="STRING" id="632773.BBEV_2335"/>
<evidence type="ECO:0000256" key="2">
    <source>
        <dbReference type="ARBA" id="ARBA00022596"/>
    </source>
</evidence>
<keyword evidence="3 7" id="KW-0645">Protease</keyword>
<dbReference type="Pfam" id="PF01750">
    <property type="entry name" value="HycI"/>
    <property type="match status" value="1"/>
</dbReference>
<protein>
    <submittedName>
        <fullName evidence="7">Hydrogenase maturation protease</fullName>
        <ecNumber evidence="7">3.4.24.-</ecNumber>
    </submittedName>
</protein>
<dbReference type="NCBIfam" id="TIGR00072">
    <property type="entry name" value="hydrog_prot"/>
    <property type="match status" value="1"/>
</dbReference>
<dbReference type="AlphaFoldDB" id="A0A1D7QXD4"/>
<dbReference type="CDD" id="cd06062">
    <property type="entry name" value="H2MP_MemB-H2up"/>
    <property type="match status" value="1"/>
</dbReference>
<evidence type="ECO:0000313" key="8">
    <source>
        <dbReference type="Proteomes" id="UP000094463"/>
    </source>
</evidence>
<dbReference type="GO" id="GO:0008047">
    <property type="term" value="F:enzyme activator activity"/>
    <property type="evidence" value="ECO:0007669"/>
    <property type="project" value="InterPro"/>
</dbReference>
<sequence length="179" mass="20157">MSQSEKPIKVIGLGNFLYRDEGLGIHILPDMIRLFEEDADVEVIEGSTDGLRLLEPVEQAKGLLIIDAIADHQPPGSVIILEGDDLPDYFSLKMSMHQLGFQEVLQVAELKDCYPEKISIVGIQPESLVMGTELTESVQQSIPELMDVIRKKVTQWKREWHESSRLSQRTSIESDSNLI</sequence>
<dbReference type="EC" id="3.4.24.-" evidence="7"/>
<dbReference type="FunFam" id="3.40.50.1450:FF:000002">
    <property type="entry name" value="Hydrogenase 1 maturation protease"/>
    <property type="match status" value="1"/>
</dbReference>
<dbReference type="Proteomes" id="UP000094463">
    <property type="component" value="Chromosome"/>
</dbReference>
<dbReference type="PANTHER" id="PTHR30302:SF1">
    <property type="entry name" value="HYDROGENASE 2 MATURATION PROTEASE"/>
    <property type="match status" value="1"/>
</dbReference>
<comment type="similarity">
    <text evidence="1">Belongs to the peptidase A31 family.</text>
</comment>
<reference evidence="7 8" key="1">
    <citation type="submission" date="2015-08" db="EMBL/GenBank/DDBJ databases">
        <title>The complete genome sequence of Bacillus beveridgei MLTeJB.</title>
        <authorList>
            <person name="Hanson T.E."/>
            <person name="Mesa C."/>
            <person name="Basesman S.M."/>
            <person name="Oremland R.S."/>
        </authorList>
    </citation>
    <scope>NUCLEOTIDE SEQUENCE [LARGE SCALE GENOMIC DNA]</scope>
    <source>
        <strain evidence="7 8">MLTeJB</strain>
    </source>
</reference>
<evidence type="ECO:0000256" key="3">
    <source>
        <dbReference type="ARBA" id="ARBA00022670"/>
    </source>
</evidence>
<evidence type="ECO:0000256" key="5">
    <source>
        <dbReference type="ARBA" id="ARBA00022750"/>
    </source>
</evidence>
<dbReference type="GO" id="GO:0016485">
    <property type="term" value="P:protein processing"/>
    <property type="evidence" value="ECO:0007669"/>
    <property type="project" value="TreeGrafter"/>
</dbReference>